<comment type="caution">
    <text evidence="1">The sequence shown here is derived from an EMBL/GenBank/DDBJ whole genome shotgun (WGS) entry which is preliminary data.</text>
</comment>
<keyword evidence="2" id="KW-1185">Reference proteome</keyword>
<evidence type="ECO:0000313" key="1">
    <source>
        <dbReference type="EMBL" id="MBE1560371.1"/>
    </source>
</evidence>
<accession>A0ABR9KEB2</accession>
<reference evidence="1 2" key="1">
    <citation type="submission" date="2020-10" db="EMBL/GenBank/DDBJ databases">
        <title>Sequencing the genomes of 1000 actinobacteria strains.</title>
        <authorList>
            <person name="Klenk H.-P."/>
        </authorList>
    </citation>
    <scope>NUCLEOTIDE SEQUENCE [LARGE SCALE GENOMIC DNA]</scope>
    <source>
        <strain evidence="1 2">DSM 43748</strain>
    </source>
</reference>
<organism evidence="1 2">
    <name type="scientific">Nonomuraea africana</name>
    <dbReference type="NCBI Taxonomy" id="46171"/>
    <lineage>
        <taxon>Bacteria</taxon>
        <taxon>Bacillati</taxon>
        <taxon>Actinomycetota</taxon>
        <taxon>Actinomycetes</taxon>
        <taxon>Streptosporangiales</taxon>
        <taxon>Streptosporangiaceae</taxon>
        <taxon>Nonomuraea</taxon>
    </lineage>
</organism>
<proteinExistence type="predicted"/>
<protein>
    <submittedName>
        <fullName evidence="1">Uncharacterized protein</fullName>
    </submittedName>
</protein>
<dbReference type="EMBL" id="JADBEF010000001">
    <property type="protein sequence ID" value="MBE1560371.1"/>
    <property type="molecule type" value="Genomic_DNA"/>
</dbReference>
<sequence>MTLASARAGPRARLPDLSAAVIDVATTASRTLHSI</sequence>
<name>A0ABR9KEB2_9ACTN</name>
<dbReference type="Proteomes" id="UP000661607">
    <property type="component" value="Unassembled WGS sequence"/>
</dbReference>
<gene>
    <name evidence="1" type="ORF">H4W81_003150</name>
</gene>
<evidence type="ECO:0000313" key="2">
    <source>
        <dbReference type="Proteomes" id="UP000661607"/>
    </source>
</evidence>